<keyword evidence="15" id="KW-0732">Signal</keyword>
<evidence type="ECO:0000313" key="17">
    <source>
        <dbReference type="Proteomes" id="UP000007014"/>
    </source>
</evidence>
<evidence type="ECO:0000256" key="12">
    <source>
        <dbReference type="ARBA" id="ARBA00023221"/>
    </source>
</evidence>
<evidence type="ECO:0000313" key="16">
    <source>
        <dbReference type="EMBL" id="BAM80285.1"/>
    </source>
</evidence>
<reference evidence="16 17" key="1">
    <citation type="journal article" date="2004" name="Nature">
        <title>Genome sequence of the ultrasmall unicellular red alga Cyanidioschyzon merolae 10D.</title>
        <authorList>
            <person name="Matsuzaki M."/>
            <person name="Misumi O."/>
            <person name="Shin-i T."/>
            <person name="Maruyama S."/>
            <person name="Takahara M."/>
            <person name="Miyagishima S."/>
            <person name="Mori T."/>
            <person name="Nishida K."/>
            <person name="Yagisawa F."/>
            <person name="Nishida K."/>
            <person name="Yoshida Y."/>
            <person name="Nishimura Y."/>
            <person name="Nakao S."/>
            <person name="Kobayashi T."/>
            <person name="Momoyama Y."/>
            <person name="Higashiyama T."/>
            <person name="Minoda A."/>
            <person name="Sano M."/>
            <person name="Nomoto H."/>
            <person name="Oishi K."/>
            <person name="Hayashi H."/>
            <person name="Ohta F."/>
            <person name="Nishizaka S."/>
            <person name="Haga S."/>
            <person name="Miura S."/>
            <person name="Morishita T."/>
            <person name="Kabeya Y."/>
            <person name="Terasawa K."/>
            <person name="Suzuki Y."/>
            <person name="Ishii Y."/>
            <person name="Asakawa S."/>
            <person name="Takano H."/>
            <person name="Ohta N."/>
            <person name="Kuroiwa H."/>
            <person name="Tanaka K."/>
            <person name="Shimizu N."/>
            <person name="Sugano S."/>
            <person name="Sato N."/>
            <person name="Nozaki H."/>
            <person name="Ogasawara N."/>
            <person name="Kohara Y."/>
            <person name="Kuroiwa T."/>
        </authorList>
    </citation>
    <scope>NUCLEOTIDE SEQUENCE [LARGE SCALE GENOMIC DNA]</scope>
    <source>
        <strain evidence="16 17">10D</strain>
    </source>
</reference>
<gene>
    <name evidence="16" type="ORF">CYME_CMJ160C</name>
</gene>
<dbReference type="InterPro" id="IPR005352">
    <property type="entry name" value="Erg28"/>
</dbReference>
<accession>M1V596</accession>
<dbReference type="Pfam" id="PF03694">
    <property type="entry name" value="Erg28"/>
    <property type="match status" value="1"/>
</dbReference>
<keyword evidence="11" id="KW-1207">Sterol metabolism</keyword>
<dbReference type="RefSeq" id="XP_005534892.1">
    <property type="nucleotide sequence ID" value="XM_005534835.1"/>
</dbReference>
<dbReference type="PANTHER" id="PTHR15451">
    <property type="entry name" value="ERGOSTEROL BIOSYNTHETIC PROTEIN 28-RELATED"/>
    <property type="match status" value="1"/>
</dbReference>
<protein>
    <recommendedName>
        <fullName evidence="18">Ergosterol biosynthetic protein 28</fullName>
    </recommendedName>
</protein>
<evidence type="ECO:0000256" key="11">
    <source>
        <dbReference type="ARBA" id="ARBA00023166"/>
    </source>
</evidence>
<name>M1V596_CYAM1</name>
<keyword evidence="10 14" id="KW-0472">Membrane</keyword>
<dbReference type="HOGENOM" id="CLU_1613175_0_0_1"/>
<dbReference type="Gramene" id="CMJ160CT">
    <property type="protein sequence ID" value="CMJ160CT"/>
    <property type="gene ID" value="CMJ160C"/>
</dbReference>
<keyword evidence="6" id="KW-0752">Steroid biosynthesis</keyword>
<evidence type="ECO:0008006" key="18">
    <source>
        <dbReference type="Google" id="ProtNLM"/>
    </source>
</evidence>
<evidence type="ECO:0000256" key="13">
    <source>
        <dbReference type="SAM" id="MobiDB-lite"/>
    </source>
</evidence>
<evidence type="ECO:0000256" key="5">
    <source>
        <dbReference type="ARBA" id="ARBA00022824"/>
    </source>
</evidence>
<dbReference type="EMBL" id="AP006492">
    <property type="protein sequence ID" value="BAM80285.1"/>
    <property type="molecule type" value="Genomic_DNA"/>
</dbReference>
<evidence type="ECO:0000256" key="2">
    <source>
        <dbReference type="ARBA" id="ARBA00005377"/>
    </source>
</evidence>
<dbReference type="GO" id="GO:0005789">
    <property type="term" value="C:endoplasmic reticulum membrane"/>
    <property type="evidence" value="ECO:0007669"/>
    <property type="project" value="UniProtKB-SubCell"/>
</dbReference>
<evidence type="ECO:0000256" key="15">
    <source>
        <dbReference type="SAM" id="SignalP"/>
    </source>
</evidence>
<dbReference type="GeneID" id="16994021"/>
<evidence type="ECO:0000256" key="10">
    <source>
        <dbReference type="ARBA" id="ARBA00023136"/>
    </source>
</evidence>
<keyword evidence="12" id="KW-0753">Steroid metabolism</keyword>
<feature type="signal peptide" evidence="15">
    <location>
        <begin position="1"/>
        <end position="19"/>
    </location>
</feature>
<keyword evidence="4 14" id="KW-0812">Transmembrane</keyword>
<feature type="transmembrane region" description="Helical" evidence="14">
    <location>
        <begin position="116"/>
        <end position="136"/>
    </location>
</feature>
<comment type="subcellular location">
    <subcellularLocation>
        <location evidence="1">Endoplasmic reticulum membrane</location>
        <topology evidence="1">Multi-pass membrane protein</topology>
    </subcellularLocation>
</comment>
<dbReference type="PANTHER" id="PTHR15451:SF19">
    <property type="entry name" value="ERGOSTEROL BIOSYNTHETIC PROTEIN 28 HOMOLOG"/>
    <property type="match status" value="1"/>
</dbReference>
<proteinExistence type="inferred from homology"/>
<evidence type="ECO:0000256" key="9">
    <source>
        <dbReference type="ARBA" id="ARBA00023098"/>
    </source>
</evidence>
<keyword evidence="17" id="KW-1185">Reference proteome</keyword>
<feature type="chain" id="PRO_5004018260" description="Ergosterol biosynthetic protein 28" evidence="15">
    <location>
        <begin position="20"/>
        <end position="165"/>
    </location>
</feature>
<keyword evidence="8" id="KW-0756">Sterol biosynthesis</keyword>
<dbReference type="GO" id="GO:0030674">
    <property type="term" value="F:protein-macromolecule adaptor activity"/>
    <property type="evidence" value="ECO:0007669"/>
    <property type="project" value="TreeGrafter"/>
</dbReference>
<evidence type="ECO:0000256" key="7">
    <source>
        <dbReference type="ARBA" id="ARBA00022989"/>
    </source>
</evidence>
<keyword evidence="7 14" id="KW-1133">Transmembrane helix</keyword>
<evidence type="ECO:0000256" key="4">
    <source>
        <dbReference type="ARBA" id="ARBA00022692"/>
    </source>
</evidence>
<dbReference type="AlphaFoldDB" id="M1V596"/>
<keyword evidence="3" id="KW-0444">Lipid biosynthesis</keyword>
<keyword evidence="5" id="KW-0256">Endoplasmic reticulum</keyword>
<evidence type="ECO:0000256" key="3">
    <source>
        <dbReference type="ARBA" id="ARBA00022516"/>
    </source>
</evidence>
<dbReference type="KEGG" id="cme:CYME_CMJ160C"/>
<dbReference type="OMA" id="RIAFAFS"/>
<organism evidence="16 17">
    <name type="scientific">Cyanidioschyzon merolae (strain NIES-3377 / 10D)</name>
    <name type="common">Unicellular red alga</name>
    <dbReference type="NCBI Taxonomy" id="280699"/>
    <lineage>
        <taxon>Eukaryota</taxon>
        <taxon>Rhodophyta</taxon>
        <taxon>Bangiophyceae</taxon>
        <taxon>Cyanidiales</taxon>
        <taxon>Cyanidiaceae</taxon>
        <taxon>Cyanidioschyzon</taxon>
    </lineage>
</organism>
<comment type="similarity">
    <text evidence="2">Belongs to the ERG28 family.</text>
</comment>
<evidence type="ECO:0000256" key="14">
    <source>
        <dbReference type="SAM" id="Phobius"/>
    </source>
</evidence>
<evidence type="ECO:0000256" key="6">
    <source>
        <dbReference type="ARBA" id="ARBA00022955"/>
    </source>
</evidence>
<reference evidence="16 17" key="2">
    <citation type="journal article" date="2007" name="BMC Biol.">
        <title>A 100%-complete sequence reveals unusually simple genomic features in the hot-spring red alga Cyanidioschyzon merolae.</title>
        <authorList>
            <person name="Nozaki H."/>
            <person name="Takano H."/>
            <person name="Misumi O."/>
            <person name="Terasawa K."/>
            <person name="Matsuzaki M."/>
            <person name="Maruyama S."/>
            <person name="Nishida K."/>
            <person name="Yagisawa F."/>
            <person name="Yoshida Y."/>
            <person name="Fujiwara T."/>
            <person name="Takio S."/>
            <person name="Tamura K."/>
            <person name="Chung S.J."/>
            <person name="Nakamura S."/>
            <person name="Kuroiwa H."/>
            <person name="Tanaka K."/>
            <person name="Sato N."/>
            <person name="Kuroiwa T."/>
        </authorList>
    </citation>
    <scope>NUCLEOTIDE SEQUENCE [LARGE SCALE GENOMIC DNA]</scope>
    <source>
        <strain evidence="16 17">10D</strain>
    </source>
</reference>
<dbReference type="OrthoDB" id="6485510at2759"/>
<evidence type="ECO:0000256" key="8">
    <source>
        <dbReference type="ARBA" id="ARBA00023011"/>
    </source>
</evidence>
<evidence type="ECO:0000256" key="1">
    <source>
        <dbReference type="ARBA" id="ARBA00004477"/>
    </source>
</evidence>
<dbReference type="GO" id="GO:0016126">
    <property type="term" value="P:sterol biosynthetic process"/>
    <property type="evidence" value="ECO:0007669"/>
    <property type="project" value="UniProtKB-KW"/>
</dbReference>
<feature type="transmembrane region" description="Helical" evidence="14">
    <location>
        <begin position="83"/>
        <end position="104"/>
    </location>
</feature>
<feature type="region of interest" description="Disordered" evidence="13">
    <location>
        <begin position="141"/>
        <end position="165"/>
    </location>
</feature>
<keyword evidence="9" id="KW-0443">Lipid metabolism</keyword>
<dbReference type="Proteomes" id="UP000007014">
    <property type="component" value="Chromosome 10"/>
</dbReference>
<sequence length="165" mass="17761">MRPLRFMTRVAVGLTGALALGAAASVLQDPLYPTRVLYTHTTSLSGPRSTAALIGRLYATWLLTSGSVRIVAAVRYGSVACRLLAALTYVIALAHFYTEVFWFGTLSLHPAGRLPIIVASCCLGLLFLDAVSTVILQMRGGKHHPEKSGPGRGTARSQRPRRLDD</sequence>